<protein>
    <submittedName>
        <fullName evidence="2">Uncharacterized protein</fullName>
    </submittedName>
</protein>
<evidence type="ECO:0000313" key="2">
    <source>
        <dbReference type="EMBL" id="KIR38882.1"/>
    </source>
</evidence>
<reference evidence="2 3" key="1">
    <citation type="submission" date="2015-01" db="EMBL/GenBank/DDBJ databases">
        <title>The Genome Sequence of Cryptococcus gattii Ram5.</title>
        <authorList>
            <consortium name="The Broad Institute Genomics Platform"/>
            <person name="Cuomo C."/>
            <person name="Litvintseva A."/>
            <person name="Chen Y."/>
            <person name="Heitman J."/>
            <person name="Sun S."/>
            <person name="Springer D."/>
            <person name="Dromer F."/>
            <person name="Young S."/>
            <person name="Zeng Q."/>
            <person name="Gargeya S."/>
            <person name="Abouelleil A."/>
            <person name="Alvarado L."/>
            <person name="Chapman S.B."/>
            <person name="Gainer-Dewar J."/>
            <person name="Goldberg J."/>
            <person name="Griggs A."/>
            <person name="Gujja S."/>
            <person name="Hansen M."/>
            <person name="Howarth C."/>
            <person name="Imamovic A."/>
            <person name="Larimer J."/>
            <person name="Murphy C."/>
            <person name="Naylor J."/>
            <person name="Pearson M."/>
            <person name="Priest M."/>
            <person name="Roberts A."/>
            <person name="Saif S."/>
            <person name="Shea T."/>
            <person name="Sykes S."/>
            <person name="Wortman J."/>
            <person name="Nusbaum C."/>
            <person name="Birren B."/>
        </authorList>
    </citation>
    <scope>NUCLEOTIDE SEQUENCE [LARGE SCALE GENOMIC DNA]</scope>
    <source>
        <strain evidence="2 3">Ram5</strain>
    </source>
</reference>
<feature type="region of interest" description="Disordered" evidence="1">
    <location>
        <begin position="30"/>
        <end position="49"/>
    </location>
</feature>
<name>A0A0D0SZZ6_9TREE</name>
<organism evidence="2 3">
    <name type="scientific">Cryptococcus deuterogattii Ram5</name>
    <dbReference type="NCBI Taxonomy" id="1296110"/>
    <lineage>
        <taxon>Eukaryota</taxon>
        <taxon>Fungi</taxon>
        <taxon>Dikarya</taxon>
        <taxon>Basidiomycota</taxon>
        <taxon>Agaricomycotina</taxon>
        <taxon>Tremellomycetes</taxon>
        <taxon>Tremellales</taxon>
        <taxon>Cryptococcaceae</taxon>
        <taxon>Cryptococcus</taxon>
        <taxon>Cryptococcus gattii species complex</taxon>
    </lineage>
</organism>
<proteinExistence type="predicted"/>
<keyword evidence="3" id="KW-1185">Reference proteome</keyword>
<accession>A0A0D0SZZ6</accession>
<gene>
    <name evidence="2" type="ORF">I313_05022</name>
</gene>
<evidence type="ECO:0000313" key="3">
    <source>
        <dbReference type="Proteomes" id="UP000053392"/>
    </source>
</evidence>
<dbReference type="AlphaFoldDB" id="A0A0D0SZZ6"/>
<dbReference type="Proteomes" id="UP000053392">
    <property type="component" value="Unassembled WGS sequence"/>
</dbReference>
<sequence length="364" mass="39993">MSGDTGGGLGVTNVSLEAFELFLRSGRDDGWETEEDESNGHEFKKSRSKRSVDSLQLRNKLKLLASGKSHMLFLGNDGILGSAYVFNIVTACALMVEPVPDAKPLVRKKDGQLLRQFWMTLRDYSQHTFHDHPEHPRRDLLGLQHPYISLNQVPCPLSLHSHCRLALKPSPNEVRTKILLDQMRQYRSSAFDGKMIVVGVESGAHIFTFWVGIGGARHLSESDVHDSGLSVLFAIYIRGFPTAQQFNSTYMNNFIGCLCEGQTYTGALGNETITGSAGICASCQTTPALIQKNIQNFLQLCSVQSTNGTASNSTAFRPQGYETAEDTSKDAVVGKGVQTLVNNATWLCWMGTFLTAFFSGTVIL</sequence>
<dbReference type="OrthoDB" id="2572638at2759"/>
<dbReference type="EMBL" id="KN847908">
    <property type="protein sequence ID" value="KIR38882.1"/>
    <property type="molecule type" value="Genomic_DNA"/>
</dbReference>
<evidence type="ECO:0000256" key="1">
    <source>
        <dbReference type="SAM" id="MobiDB-lite"/>
    </source>
</evidence>
<dbReference type="HOGENOM" id="CLU_760799_0_0_1"/>